<feature type="compositionally biased region" description="Low complexity" evidence="1">
    <location>
        <begin position="143"/>
        <end position="153"/>
    </location>
</feature>
<accession>A0A835WE51</accession>
<organism evidence="2 3">
    <name type="scientific">Chlamydomonas incerta</name>
    <dbReference type="NCBI Taxonomy" id="51695"/>
    <lineage>
        <taxon>Eukaryota</taxon>
        <taxon>Viridiplantae</taxon>
        <taxon>Chlorophyta</taxon>
        <taxon>core chlorophytes</taxon>
        <taxon>Chlorophyceae</taxon>
        <taxon>CS clade</taxon>
        <taxon>Chlamydomonadales</taxon>
        <taxon>Chlamydomonadaceae</taxon>
        <taxon>Chlamydomonas</taxon>
    </lineage>
</organism>
<comment type="caution">
    <text evidence="2">The sequence shown here is derived from an EMBL/GenBank/DDBJ whole genome shotgun (WGS) entry which is preliminary data.</text>
</comment>
<feature type="region of interest" description="Disordered" evidence="1">
    <location>
        <begin position="790"/>
        <end position="810"/>
    </location>
</feature>
<evidence type="ECO:0000313" key="3">
    <source>
        <dbReference type="Proteomes" id="UP000650467"/>
    </source>
</evidence>
<feature type="compositionally biased region" description="Gly residues" evidence="1">
    <location>
        <begin position="1055"/>
        <end position="1067"/>
    </location>
</feature>
<feature type="compositionally biased region" description="Gly residues" evidence="1">
    <location>
        <begin position="457"/>
        <end position="473"/>
    </location>
</feature>
<sequence length="1102" mass="107648">MLTQILGEREAAPTATELLRMARIEHGSSMHYQSRHDRTFQAQPSSARVQFGSDADQTVAINSDGIAPDEPTELALDVPKHFSIKHSGHKFGSLLAGNAIFAASKDAAATDGGADAQDTPATPSNRWHVAPFPIRIAMDKDLPGSAGSVSGTGVSPGGGARSKGLPATGAGTRSVPQLALVGLAGASRQHGGGSGGGGVPVEEEEGAGEEEEELLGPHSELVDRADEVLNTARSNRNRRGSLDDGTGAEPGSSFKQPEPVYAKSATKFVANLSAGAPEAGGGGGGAVVGKRKHVDANSRNAWAAAAAAAGVQVSGGSFSAASASGAGRAPPVRRASQVSYGDWAGAAAAAAAGGGDGHGGAGQAASDTLPTAAAFGGGGARFLTPAPPPPRAGSHGLGAVSSNSRRSSVVGEASDLPAAFNSCGGSGTVPSASHSRILSRGPSALSMGIPDPSASCGGAGGGAAGGSSGGGLAHGHSWKQQQHRSEATYGGAGLIGGISTEQEAASTLGLLAKVAHTDLRPAAPQLWTADPTQAPGVVALSAATGAAPSAAGGALAPQPQPGCGPSRTASSAALGVGRRLSSSALGLLGSRAHRATQDEEAAPASSAGSATSAAAADVASGAHGRIAPRRSSITDGLGGRGGAAEDEDDDAEFLAAQAAALAEFGGALRARASRNSLFPGGAAGGLPAAAAPGGPLRGGPAAPRMPRGAPLRNASCVGNISTASVGGAAAAAADAPRPAARRRGSIDETLLMQQRGGGGIMAGRRRSMEEAQQLSMSRFMPAAANAAAALAGGSGGSPASQSHGQVSSGLLPALGAHGGAGSCSQQRLPSILSAPVDAVGSGSSSSQVRLQQQQQQPQLQAHHSGHQLLHHYPGHCNLTTPEPSAALPGHYNPYAGKSAVAAAGDDHSMETASAAHARHERFAHLPTPSAVLHDASAAAVMRAGGGAAGGGVLAAPPPVVPPAGGRRLSASFLNAYAGLGGGDDGGPHMARESFNPLADVSPAGLGTVSSSTSGGGGRRSSGEFQRPHAPSPTHSHGSLAAQHSGKYDTYHASDAGGGDAGGGGGEAGVVDGEGVLRKLRGAFSGLLHKGDSKGHGQSRADY</sequence>
<proteinExistence type="predicted"/>
<name>A0A835WE51_CHLIN</name>
<feature type="compositionally biased region" description="Gly residues" evidence="1">
    <location>
        <begin position="190"/>
        <end position="199"/>
    </location>
</feature>
<dbReference type="EMBL" id="JAEHOC010000001">
    <property type="protein sequence ID" value="KAG2445500.1"/>
    <property type="molecule type" value="Genomic_DNA"/>
</dbReference>
<reference evidence="2" key="1">
    <citation type="journal article" date="2020" name="bioRxiv">
        <title>Comparative genomics of Chlamydomonas.</title>
        <authorList>
            <person name="Craig R.J."/>
            <person name="Hasan A.R."/>
            <person name="Ness R.W."/>
            <person name="Keightley P.D."/>
        </authorList>
    </citation>
    <scope>NUCLEOTIDE SEQUENCE</scope>
    <source>
        <strain evidence="2">SAG 7.73</strain>
    </source>
</reference>
<feature type="region of interest" description="Disordered" evidence="1">
    <location>
        <begin position="548"/>
        <end position="570"/>
    </location>
</feature>
<keyword evidence="3" id="KW-1185">Reference proteome</keyword>
<protein>
    <submittedName>
        <fullName evidence="2">Uncharacterized protein</fullName>
    </submittedName>
</protein>
<dbReference type="Proteomes" id="UP000650467">
    <property type="component" value="Unassembled WGS sequence"/>
</dbReference>
<feature type="compositionally biased region" description="Low complexity" evidence="1">
    <location>
        <begin position="548"/>
        <end position="565"/>
    </location>
</feature>
<feature type="compositionally biased region" description="Acidic residues" evidence="1">
    <location>
        <begin position="201"/>
        <end position="214"/>
    </location>
</feature>
<feature type="compositionally biased region" description="Low complexity" evidence="1">
    <location>
        <begin position="400"/>
        <end position="410"/>
    </location>
</feature>
<gene>
    <name evidence="2" type="ORF">HXX76_000116</name>
</gene>
<dbReference type="AlphaFoldDB" id="A0A835WE51"/>
<feature type="region of interest" description="Disordered" evidence="1">
    <location>
        <begin position="983"/>
        <end position="1070"/>
    </location>
</feature>
<evidence type="ECO:0000313" key="2">
    <source>
        <dbReference type="EMBL" id="KAG2445500.1"/>
    </source>
</evidence>
<feature type="region of interest" description="Disordered" evidence="1">
    <location>
        <begin position="141"/>
        <end position="172"/>
    </location>
</feature>
<feature type="compositionally biased region" description="Low complexity" evidence="1">
    <location>
        <begin position="838"/>
        <end position="862"/>
    </location>
</feature>
<feature type="region of interest" description="Disordered" evidence="1">
    <location>
        <begin position="425"/>
        <end position="486"/>
    </location>
</feature>
<feature type="region of interest" description="Disordered" evidence="1">
    <location>
        <begin position="835"/>
        <end position="865"/>
    </location>
</feature>
<evidence type="ECO:0000256" key="1">
    <source>
        <dbReference type="SAM" id="MobiDB-lite"/>
    </source>
</evidence>
<feature type="region of interest" description="Disordered" evidence="1">
    <location>
        <begin position="615"/>
        <end position="648"/>
    </location>
</feature>
<feature type="region of interest" description="Disordered" evidence="1">
    <location>
        <begin position="186"/>
        <end position="257"/>
    </location>
</feature>
<dbReference type="OrthoDB" id="549998at2759"/>
<feature type="region of interest" description="Disordered" evidence="1">
    <location>
        <begin position="379"/>
        <end position="410"/>
    </location>
</feature>